<dbReference type="InterPro" id="IPR040079">
    <property type="entry name" value="Glutathione_S-Trfase"/>
</dbReference>
<evidence type="ECO:0000259" key="6">
    <source>
        <dbReference type="PROSITE" id="PS50405"/>
    </source>
</evidence>
<evidence type="ECO:0000256" key="1">
    <source>
        <dbReference type="ARBA" id="ARBA00012452"/>
    </source>
</evidence>
<dbReference type="EnsemblPlants" id="QL09p043314:mrna">
    <property type="protein sequence ID" value="QL09p043314:mrna"/>
    <property type="gene ID" value="QL09p043314"/>
</dbReference>
<dbReference type="SFLD" id="SFLDS00019">
    <property type="entry name" value="Glutathione_Transferase_(cytos"/>
    <property type="match status" value="1"/>
</dbReference>
<dbReference type="SFLD" id="SFLDG00358">
    <property type="entry name" value="Main_(cytGST)"/>
    <property type="match status" value="1"/>
</dbReference>
<gene>
    <name evidence="7" type="primary">LOC115961026</name>
</gene>
<dbReference type="PANTHER" id="PTHR11260">
    <property type="entry name" value="GLUTATHIONE S-TRANSFERASE, GST, SUPERFAMILY, GST DOMAIN CONTAINING"/>
    <property type="match status" value="1"/>
</dbReference>
<feature type="domain" description="GST C-terminal" evidence="6">
    <location>
        <begin position="86"/>
        <end position="215"/>
    </location>
</feature>
<dbReference type="CDD" id="cd03185">
    <property type="entry name" value="GST_C_Tau"/>
    <property type="match status" value="1"/>
</dbReference>
<dbReference type="InterPro" id="IPR010987">
    <property type="entry name" value="Glutathione-S-Trfase_C-like"/>
</dbReference>
<dbReference type="InterPro" id="IPR036249">
    <property type="entry name" value="Thioredoxin-like_sf"/>
</dbReference>
<dbReference type="InterPro" id="IPR036282">
    <property type="entry name" value="Glutathione-S-Trfase_C_sf"/>
</dbReference>
<dbReference type="CDD" id="cd03058">
    <property type="entry name" value="GST_N_Tau"/>
    <property type="match status" value="1"/>
</dbReference>
<dbReference type="Gramene" id="QL09p043314:mrna">
    <property type="protein sequence ID" value="QL09p043314:mrna"/>
    <property type="gene ID" value="QL09p043314"/>
</dbReference>
<dbReference type="FunFam" id="3.40.30.10:FF:000014">
    <property type="entry name" value="Tau class glutathione S-transferase"/>
    <property type="match status" value="1"/>
</dbReference>
<keyword evidence="2" id="KW-0808">Transferase</keyword>
<keyword evidence="8" id="KW-1185">Reference proteome</keyword>
<dbReference type="PROSITE" id="PS50404">
    <property type="entry name" value="GST_NTER"/>
    <property type="match status" value="1"/>
</dbReference>
<sequence length="222" mass="25798">MEEVKLLGVWPSPYSYRVIWALELKGVKYEYLKEDLANKSDLLLRYNPVHQKVPVLVHNEKPIAESTVILEYIEETWPHNPLLPTDPHERALARFWIKFLDDKSPMLLRFYLTVGEEQEKATKEVRELLKVIEEQGLGEKKYFGGDKIGLADLVFGFIPVWLRVLEESAGVKVMKPDDFPRLQVWIENFRENPVIKANLPDPNELLAHSKQKREVLLASKIA</sequence>
<dbReference type="Gene3D" id="1.20.1050.10">
    <property type="match status" value="1"/>
</dbReference>
<dbReference type="EC" id="2.5.1.18" evidence="1"/>
<dbReference type="GO" id="GO:0005737">
    <property type="term" value="C:cytoplasm"/>
    <property type="evidence" value="ECO:0007669"/>
    <property type="project" value="TreeGrafter"/>
</dbReference>
<dbReference type="KEGG" id="qlo:115961026"/>
<dbReference type="PROSITE" id="PS50405">
    <property type="entry name" value="GST_CTER"/>
    <property type="match status" value="1"/>
</dbReference>
<dbReference type="InterPro" id="IPR045073">
    <property type="entry name" value="Omega/Tau-like"/>
</dbReference>
<protein>
    <recommendedName>
        <fullName evidence="1">glutathione transferase</fullName>
        <ecNumber evidence="1">2.5.1.18</ecNumber>
    </recommendedName>
</protein>
<dbReference type="Pfam" id="PF00043">
    <property type="entry name" value="GST_C"/>
    <property type="match status" value="1"/>
</dbReference>
<dbReference type="AlphaFoldDB" id="A0A7N2MKZ9"/>
<comment type="similarity">
    <text evidence="4">Belongs to the GST superfamily.</text>
</comment>
<evidence type="ECO:0000256" key="3">
    <source>
        <dbReference type="ARBA" id="ARBA00047960"/>
    </source>
</evidence>
<evidence type="ECO:0000256" key="4">
    <source>
        <dbReference type="RuleBase" id="RU003494"/>
    </source>
</evidence>
<dbReference type="RefSeq" id="XP_030935938.1">
    <property type="nucleotide sequence ID" value="XM_031080078.1"/>
</dbReference>
<dbReference type="Proteomes" id="UP000594261">
    <property type="component" value="Chromosome 9"/>
</dbReference>
<dbReference type="InterPro" id="IPR045074">
    <property type="entry name" value="GST_C_Tau"/>
</dbReference>
<dbReference type="InterPro" id="IPR004045">
    <property type="entry name" value="Glutathione_S-Trfase_N"/>
</dbReference>
<dbReference type="SUPFAM" id="SSF47616">
    <property type="entry name" value="GST C-terminal domain-like"/>
    <property type="match status" value="1"/>
</dbReference>
<evidence type="ECO:0000259" key="5">
    <source>
        <dbReference type="PROSITE" id="PS50404"/>
    </source>
</evidence>
<dbReference type="PANTHER" id="PTHR11260:SF676">
    <property type="entry name" value="GLUTATHIONE S-TRANSFERASE U8"/>
    <property type="match status" value="1"/>
</dbReference>
<evidence type="ECO:0000313" key="8">
    <source>
        <dbReference type="Proteomes" id="UP000594261"/>
    </source>
</evidence>
<evidence type="ECO:0000313" key="7">
    <source>
        <dbReference type="EnsemblPlants" id="QL09p043314:mrna"/>
    </source>
</evidence>
<dbReference type="SFLD" id="SFLDG01152">
    <property type="entry name" value="Main.3:_Omega-_and_Tau-like"/>
    <property type="match status" value="1"/>
</dbReference>
<proteinExistence type="inferred from homology"/>
<dbReference type="Pfam" id="PF02798">
    <property type="entry name" value="GST_N"/>
    <property type="match status" value="1"/>
</dbReference>
<feature type="domain" description="GST N-terminal" evidence="5">
    <location>
        <begin position="2"/>
        <end position="81"/>
    </location>
</feature>
<dbReference type="InterPro" id="IPR004046">
    <property type="entry name" value="GST_C"/>
</dbReference>
<dbReference type="SUPFAM" id="SSF52833">
    <property type="entry name" value="Thioredoxin-like"/>
    <property type="match status" value="1"/>
</dbReference>
<reference evidence="7" key="2">
    <citation type="submission" date="2021-01" db="UniProtKB">
        <authorList>
            <consortium name="EnsemblPlants"/>
        </authorList>
    </citation>
    <scope>IDENTIFICATION</scope>
</reference>
<dbReference type="GO" id="GO:0004364">
    <property type="term" value="F:glutathione transferase activity"/>
    <property type="evidence" value="ECO:0007669"/>
    <property type="project" value="UniProtKB-EC"/>
</dbReference>
<dbReference type="Gene3D" id="3.40.30.10">
    <property type="entry name" value="Glutaredoxin"/>
    <property type="match status" value="1"/>
</dbReference>
<dbReference type="FunFam" id="1.20.1050.10:FF:000012">
    <property type="entry name" value="Tau class glutathione S-transferase"/>
    <property type="match status" value="1"/>
</dbReference>
<reference evidence="7 8" key="1">
    <citation type="journal article" date="2016" name="G3 (Bethesda)">
        <title>First Draft Assembly and Annotation of the Genome of a California Endemic Oak Quercus lobata Nee (Fagaceae).</title>
        <authorList>
            <person name="Sork V.L."/>
            <person name="Fitz-Gibbon S.T."/>
            <person name="Puiu D."/>
            <person name="Crepeau M."/>
            <person name="Gugger P.F."/>
            <person name="Sherman R."/>
            <person name="Stevens K."/>
            <person name="Langley C.H."/>
            <person name="Pellegrini M."/>
            <person name="Salzberg S.L."/>
        </authorList>
    </citation>
    <scope>NUCLEOTIDE SEQUENCE [LARGE SCALE GENOMIC DNA]</scope>
    <source>
        <strain evidence="7 8">cv. SW786</strain>
    </source>
</reference>
<comment type="catalytic activity">
    <reaction evidence="3">
        <text>RX + glutathione = an S-substituted glutathione + a halide anion + H(+)</text>
        <dbReference type="Rhea" id="RHEA:16437"/>
        <dbReference type="ChEBI" id="CHEBI:15378"/>
        <dbReference type="ChEBI" id="CHEBI:16042"/>
        <dbReference type="ChEBI" id="CHEBI:17792"/>
        <dbReference type="ChEBI" id="CHEBI:57925"/>
        <dbReference type="ChEBI" id="CHEBI:90779"/>
        <dbReference type="EC" id="2.5.1.18"/>
    </reaction>
</comment>
<dbReference type="GeneID" id="115961026"/>
<dbReference type="OMA" id="MDCTSAT"/>
<dbReference type="OrthoDB" id="4951845at2759"/>
<name>A0A7N2MKZ9_QUELO</name>
<accession>A0A7N2MKZ9</accession>
<organism evidence="7 8">
    <name type="scientific">Quercus lobata</name>
    <name type="common">Valley oak</name>
    <dbReference type="NCBI Taxonomy" id="97700"/>
    <lineage>
        <taxon>Eukaryota</taxon>
        <taxon>Viridiplantae</taxon>
        <taxon>Streptophyta</taxon>
        <taxon>Embryophyta</taxon>
        <taxon>Tracheophyta</taxon>
        <taxon>Spermatophyta</taxon>
        <taxon>Magnoliopsida</taxon>
        <taxon>eudicotyledons</taxon>
        <taxon>Gunneridae</taxon>
        <taxon>Pentapetalae</taxon>
        <taxon>rosids</taxon>
        <taxon>fabids</taxon>
        <taxon>Fagales</taxon>
        <taxon>Fagaceae</taxon>
        <taxon>Quercus</taxon>
    </lineage>
</organism>
<dbReference type="GO" id="GO:0006749">
    <property type="term" value="P:glutathione metabolic process"/>
    <property type="evidence" value="ECO:0007669"/>
    <property type="project" value="InterPro"/>
</dbReference>
<dbReference type="EMBL" id="LRBV02000009">
    <property type="status" value="NOT_ANNOTATED_CDS"/>
    <property type="molecule type" value="Genomic_DNA"/>
</dbReference>
<evidence type="ECO:0000256" key="2">
    <source>
        <dbReference type="ARBA" id="ARBA00022679"/>
    </source>
</evidence>
<dbReference type="InParanoid" id="A0A7N2MKZ9"/>